<dbReference type="EMBL" id="LFMY01000009">
    <property type="protein sequence ID" value="OKL58648.1"/>
    <property type="molecule type" value="Genomic_DNA"/>
</dbReference>
<proteinExistence type="inferred from homology"/>
<feature type="disulfide bond" evidence="8">
    <location>
        <begin position="331"/>
        <end position="360"/>
    </location>
</feature>
<dbReference type="GO" id="GO:0005509">
    <property type="term" value="F:calcium ion binding"/>
    <property type="evidence" value="ECO:0007669"/>
    <property type="project" value="InterPro"/>
</dbReference>
<keyword evidence="7" id="KW-0106">Calcium</keyword>
<dbReference type="InterPro" id="IPR001382">
    <property type="entry name" value="Glyco_hydro_47"/>
</dbReference>
<dbReference type="InterPro" id="IPR012341">
    <property type="entry name" value="6hp_glycosidase-like_sf"/>
</dbReference>
<evidence type="ECO:0000313" key="12">
    <source>
        <dbReference type="Proteomes" id="UP000214365"/>
    </source>
</evidence>
<dbReference type="GO" id="GO:0016020">
    <property type="term" value="C:membrane"/>
    <property type="evidence" value="ECO:0007669"/>
    <property type="project" value="InterPro"/>
</dbReference>
<evidence type="ECO:0000256" key="7">
    <source>
        <dbReference type="PIRSR" id="PIRSR601382-2"/>
    </source>
</evidence>
<evidence type="ECO:0000256" key="8">
    <source>
        <dbReference type="PIRSR" id="PIRSR601382-3"/>
    </source>
</evidence>
<sequence>MPHVEVLQRARGRLRAALNHPSFSSSSLGQKRMRFIVIAAVVLSFILFSFHSHRSESSVGRYRIQAPFRPESQTAESVRLQRRTAVKSAFQHAWTGYKQKAWLHDELLPVSGGYKDPFVGWAATLVDSLDTLWIMGFKDEFDGALEAIEQINFSKPNAERVPAFEVTIRYLGGLLGAWDISGHRVETGKIASENGVVLAQIGSLSLEFIRLSQVTGDAKYADAIQKITDQLAQTQNNCKGERLSFSSRDFTLGAFADSLYEYLPKTHLILPSFSSAAQQYLEMYRIALPSFSKHLFFRPSLPGEPDILYSGNANANSGSARLDTQIQHLSCFVGGMVGLGAKISNSPTELETAINLTNGCVWAYENTPSGIMPEIFHVEQCADLSSCTWKGQGDGFTRVDDRSYQLRPEAIESVFVMYRRTGDPSWQEKGWRMFEAIEKHSRTDIAHARLDDVMDPTPGKTDSMESFWLAETLKYFYLLFSEPDLVSLDEYVLNTEAHPFRRGA</sequence>
<evidence type="ECO:0000256" key="9">
    <source>
        <dbReference type="RuleBase" id="RU361193"/>
    </source>
</evidence>
<dbReference type="Gene3D" id="1.50.10.10">
    <property type="match status" value="2"/>
</dbReference>
<keyword evidence="10" id="KW-0812">Transmembrane</keyword>
<evidence type="ECO:0000256" key="1">
    <source>
        <dbReference type="ARBA" id="ARBA00001913"/>
    </source>
</evidence>
<feature type="active site" evidence="6">
    <location>
        <position position="409"/>
    </location>
</feature>
<keyword evidence="10" id="KW-1133">Transmembrane helix</keyword>
<feature type="binding site" evidence="7">
    <location>
        <position position="495"/>
    </location>
    <ligand>
        <name>Ca(2+)</name>
        <dbReference type="ChEBI" id="CHEBI:29108"/>
    </ligand>
</feature>
<dbReference type="GO" id="GO:0004571">
    <property type="term" value="F:mannosyl-oligosaccharide 1,2-alpha-mannosidase activity"/>
    <property type="evidence" value="ECO:0007669"/>
    <property type="project" value="InterPro"/>
</dbReference>
<protein>
    <recommendedName>
        <fullName evidence="9">alpha-1,2-Mannosidase</fullName>
        <ecNumber evidence="9">3.2.1.-</ecNumber>
    </recommendedName>
</protein>
<dbReference type="PANTHER" id="PTHR11742:SF103">
    <property type="entry name" value="ENDOPLASMIC RETICULUM MANNOSIDASE MNL2-RELATED"/>
    <property type="match status" value="1"/>
</dbReference>
<dbReference type="AlphaFoldDB" id="A0A225AMZ3"/>
<name>A0A225AMZ3_TALAT</name>
<dbReference type="GeneID" id="31005898"/>
<dbReference type="InterPro" id="IPR050749">
    <property type="entry name" value="Glycosyl_Hydrolase_47"/>
</dbReference>
<dbReference type="SUPFAM" id="SSF48225">
    <property type="entry name" value="Seven-hairpin glycosidases"/>
    <property type="match status" value="1"/>
</dbReference>
<dbReference type="GO" id="GO:0005783">
    <property type="term" value="C:endoplasmic reticulum"/>
    <property type="evidence" value="ECO:0007669"/>
    <property type="project" value="TreeGrafter"/>
</dbReference>
<dbReference type="GO" id="GO:0005975">
    <property type="term" value="P:carbohydrate metabolic process"/>
    <property type="evidence" value="ECO:0007669"/>
    <property type="project" value="InterPro"/>
</dbReference>
<feature type="active site" description="Proton donor" evidence="6">
    <location>
        <position position="374"/>
    </location>
</feature>
<evidence type="ECO:0000256" key="2">
    <source>
        <dbReference type="ARBA" id="ARBA00004922"/>
    </source>
</evidence>
<dbReference type="GO" id="GO:0036503">
    <property type="term" value="P:ERAD pathway"/>
    <property type="evidence" value="ECO:0007669"/>
    <property type="project" value="UniProtKB-ARBA"/>
</dbReference>
<evidence type="ECO:0000256" key="6">
    <source>
        <dbReference type="PIRSR" id="PIRSR601382-1"/>
    </source>
</evidence>
<dbReference type="UniPathway" id="UPA00378"/>
<gene>
    <name evidence="11" type="ORF">UA08_06142</name>
</gene>
<evidence type="ECO:0000256" key="10">
    <source>
        <dbReference type="SAM" id="Phobius"/>
    </source>
</evidence>
<reference evidence="11 12" key="1">
    <citation type="submission" date="2015-06" db="EMBL/GenBank/DDBJ databases">
        <title>Talaromyces atroroseus IBT 11181 draft genome.</title>
        <authorList>
            <person name="Rasmussen K.B."/>
            <person name="Rasmussen S."/>
            <person name="Petersen B."/>
            <person name="Sicheritz-Ponten T."/>
            <person name="Mortensen U.H."/>
            <person name="Thrane U."/>
        </authorList>
    </citation>
    <scope>NUCLEOTIDE SEQUENCE [LARGE SCALE GENOMIC DNA]</scope>
    <source>
        <strain evidence="11 12">IBT 11181</strain>
    </source>
</reference>
<keyword evidence="10" id="KW-0472">Membrane</keyword>
<dbReference type="Pfam" id="PF01532">
    <property type="entry name" value="Glyco_hydro_47"/>
    <property type="match status" value="2"/>
</dbReference>
<accession>A0A225AMZ3</accession>
<evidence type="ECO:0000256" key="3">
    <source>
        <dbReference type="ARBA" id="ARBA00007658"/>
    </source>
</evidence>
<dbReference type="STRING" id="1441469.A0A225AMZ3"/>
<dbReference type="PRINTS" id="PR00747">
    <property type="entry name" value="GLYHDRLASE47"/>
</dbReference>
<dbReference type="InterPro" id="IPR036026">
    <property type="entry name" value="Seven-hairpin_glycosidases"/>
</dbReference>
<comment type="pathway">
    <text evidence="2">Protein modification; protein glycosylation.</text>
</comment>
<dbReference type="Proteomes" id="UP000214365">
    <property type="component" value="Unassembled WGS sequence"/>
</dbReference>
<keyword evidence="12" id="KW-1185">Reference proteome</keyword>
<feature type="active site" evidence="6">
    <location>
        <position position="257"/>
    </location>
</feature>
<keyword evidence="4 9" id="KW-0378">Hydrolase</keyword>
<evidence type="ECO:0000313" key="11">
    <source>
        <dbReference type="EMBL" id="OKL58648.1"/>
    </source>
</evidence>
<evidence type="ECO:0000256" key="4">
    <source>
        <dbReference type="ARBA" id="ARBA00022801"/>
    </source>
</evidence>
<dbReference type="RefSeq" id="XP_020118769.1">
    <property type="nucleotide sequence ID" value="XM_020268432.1"/>
</dbReference>
<dbReference type="PANTHER" id="PTHR11742">
    <property type="entry name" value="MANNOSYL-OLIGOSACCHARIDE ALPHA-1,2-MANNOSIDASE-RELATED"/>
    <property type="match status" value="1"/>
</dbReference>
<comment type="similarity">
    <text evidence="3 9">Belongs to the glycosyl hydrolase 47 family.</text>
</comment>
<feature type="transmembrane region" description="Helical" evidence="10">
    <location>
        <begin position="33"/>
        <end position="51"/>
    </location>
</feature>
<dbReference type="OrthoDB" id="8118055at2759"/>
<keyword evidence="9" id="KW-0326">Glycosidase</keyword>
<evidence type="ECO:0000256" key="5">
    <source>
        <dbReference type="ARBA" id="ARBA00023157"/>
    </source>
</evidence>
<dbReference type="EC" id="3.2.1.-" evidence="9"/>
<feature type="active site" description="Proton donor" evidence="6">
    <location>
        <position position="165"/>
    </location>
</feature>
<keyword evidence="5 8" id="KW-1015">Disulfide bond</keyword>
<comment type="cofactor">
    <cofactor evidence="1 7">
        <name>Ca(2+)</name>
        <dbReference type="ChEBI" id="CHEBI:29108"/>
    </cofactor>
</comment>
<keyword evidence="7" id="KW-0479">Metal-binding</keyword>
<comment type="caution">
    <text evidence="11">The sequence shown here is derived from an EMBL/GenBank/DDBJ whole genome shotgun (WGS) entry which is preliminary data.</text>
</comment>
<organism evidence="11 12">
    <name type="scientific">Talaromyces atroroseus</name>
    <dbReference type="NCBI Taxonomy" id="1441469"/>
    <lineage>
        <taxon>Eukaryota</taxon>
        <taxon>Fungi</taxon>
        <taxon>Dikarya</taxon>
        <taxon>Ascomycota</taxon>
        <taxon>Pezizomycotina</taxon>
        <taxon>Eurotiomycetes</taxon>
        <taxon>Eurotiomycetidae</taxon>
        <taxon>Eurotiales</taxon>
        <taxon>Trichocomaceae</taxon>
        <taxon>Talaromyces</taxon>
        <taxon>Talaromyces sect. Trachyspermi</taxon>
    </lineage>
</organism>